<dbReference type="InterPro" id="IPR012337">
    <property type="entry name" value="RNaseH-like_sf"/>
</dbReference>
<dbReference type="InterPro" id="IPR001584">
    <property type="entry name" value="Integrase_cat-core"/>
</dbReference>
<dbReference type="Pfam" id="PF17919">
    <property type="entry name" value="RT_RNaseH_2"/>
    <property type="match status" value="1"/>
</dbReference>
<evidence type="ECO:0000256" key="5">
    <source>
        <dbReference type="ARBA" id="ARBA00022759"/>
    </source>
</evidence>
<evidence type="ECO:0000313" key="9">
    <source>
        <dbReference type="EMBL" id="CAL8136546.1"/>
    </source>
</evidence>
<dbReference type="Pfam" id="PF00078">
    <property type="entry name" value="RVT_1"/>
    <property type="match status" value="1"/>
</dbReference>
<dbReference type="EMBL" id="CAXLJM020000111">
    <property type="protein sequence ID" value="CAL8136546.1"/>
    <property type="molecule type" value="Genomic_DNA"/>
</dbReference>
<sequence>MHFVAIMDTGSSFSLMTEKLAYVLKLQIRYNDTIDLLCANNTTLQTIGTAFLVIQIGHKEIAHNFHILKRLCVPCILGNDILTKYGIVMNQKRKFFYFGDSPLQRYKLSDASQKLTFVLQERKIDLNRPITCHIEKLIRSFPTVCRTDGIIGQTDIRLHKIDIDPDKSFKPIKEFVTYFPPNLATEIDRQIKDLLKHNLIRRSKSPFRFGIVLDDKKDGGIRMTINYKRLNSFTRDNATPMHNSNIILRLLPAGGVYSSIDLASGFWQIRLHPDSVEMTAFYANGVLYEWLVMPFGLKGAPATFVTLMNFVLRDYVMKFCFIYMDDVIVFSRTFDEHLVHLKLIFERLKEANLSINLKKSSFAQRQLEYLGHVISSDGVRKNPARMRAILNMSPPTDKQGIKRLQGMCAWLITFIPNFSTLFEPLSRLLSKKTQFVWGNEQQNAFNKLKQILSEDIVLQGLDYTFPIYLRTDASEVGIGACLCQEINGQERVVSYTSKTLSTAERKYNICEKECYAILFAIKKFKSFLWGQKFTVYTDNRALTYLKSMHDKSRNLTNWSQEIERWGCDIKFCPGKQNVVADCLSRAPAQPSADEPDHLVSSEERYMPIFALTFVNNILDRIREEQSRDDEIREIVRNLRLGVTRDSTLQNYSLQNNILHYAKPIVRATDEETDTVLPYNGEPSRISNTSVPVLPKSLQDEIMKYFHDDPHSGHFGVRKTKVAIEKRFFWKSMYKDIPNYVKSCDVCQKFKSENMKIRGLLGEVPLAKHVFETVYLDFIGPLQSSRSARNKYCLVLVDQLTSWVELKPMPCGTSKRVINFIEEIFCRFGFPKVILTDNASYFISNAMKQFCKEWGIKLRTSSAYHPQVNRSERTNKDLVRMIASYFSQQQNLWDCYLQYFALALRHHVNETRKVSPAEIMFGHNIMLPIDRALQPEMSPDYNSDAQQLASQLPFHMTRLIKYVRDNMVESHKKNKVTYDQKRRHFDFKQGEMVLVRNHQLSDASAGVSRKFLPKWIGPFKIVLKDNMTYVLEMPRKYCPKRHVSDLKPYTKRVETNSAPVPLRRVTLGLEAEVPVRRQLRPRKPIDYRVAAGYKPLNQS</sequence>
<dbReference type="SUPFAM" id="SSF50630">
    <property type="entry name" value="Acid proteases"/>
    <property type="match status" value="1"/>
</dbReference>
<dbReference type="Gene3D" id="3.10.20.370">
    <property type="match status" value="1"/>
</dbReference>
<evidence type="ECO:0000256" key="4">
    <source>
        <dbReference type="ARBA" id="ARBA00022722"/>
    </source>
</evidence>
<dbReference type="Gene3D" id="2.40.70.10">
    <property type="entry name" value="Acid Proteases"/>
    <property type="match status" value="1"/>
</dbReference>
<dbReference type="InterPro" id="IPR041588">
    <property type="entry name" value="Integrase_H2C2"/>
</dbReference>
<evidence type="ECO:0000256" key="6">
    <source>
        <dbReference type="ARBA" id="ARBA00023268"/>
    </source>
</evidence>
<keyword evidence="5" id="KW-0378">Hydrolase</keyword>
<dbReference type="CDD" id="cd09274">
    <property type="entry name" value="RNase_HI_RT_Ty3"/>
    <property type="match status" value="1"/>
</dbReference>
<dbReference type="PANTHER" id="PTHR37984:SF5">
    <property type="entry name" value="PROTEIN NYNRIN-LIKE"/>
    <property type="match status" value="1"/>
</dbReference>
<dbReference type="InterPro" id="IPR000477">
    <property type="entry name" value="RT_dom"/>
</dbReference>
<dbReference type="InterPro" id="IPR021109">
    <property type="entry name" value="Peptidase_aspartic_dom_sf"/>
</dbReference>
<dbReference type="CDD" id="cd00303">
    <property type="entry name" value="retropepsin_like"/>
    <property type="match status" value="1"/>
</dbReference>
<evidence type="ECO:0000256" key="1">
    <source>
        <dbReference type="ARBA" id="ARBA00012493"/>
    </source>
</evidence>
<keyword evidence="2" id="KW-0808">Transferase</keyword>
<dbReference type="Gene3D" id="3.30.70.270">
    <property type="match status" value="2"/>
</dbReference>
<dbReference type="Gene3D" id="3.30.420.10">
    <property type="entry name" value="Ribonuclease H-like superfamily/Ribonuclease H"/>
    <property type="match status" value="1"/>
</dbReference>
<comment type="caution">
    <text evidence="9">The sequence shown here is derived from an EMBL/GenBank/DDBJ whole genome shotgun (WGS) entry which is preliminary data.</text>
</comment>
<keyword evidence="6" id="KW-0511">Multifunctional enzyme</keyword>
<keyword evidence="5" id="KW-0255">Endonuclease</keyword>
<keyword evidence="4" id="KW-0540">Nuclease</keyword>
<dbReference type="InterPro" id="IPR036397">
    <property type="entry name" value="RNaseH_sf"/>
</dbReference>
<feature type="domain" description="Integrase catalytic" evidence="8">
    <location>
        <begin position="760"/>
        <end position="923"/>
    </location>
</feature>
<dbReference type="PROSITE" id="PS50878">
    <property type="entry name" value="RT_POL"/>
    <property type="match status" value="1"/>
</dbReference>
<dbReference type="PANTHER" id="PTHR37984">
    <property type="entry name" value="PROTEIN CBG26694"/>
    <property type="match status" value="1"/>
</dbReference>
<organism evidence="9 10">
    <name type="scientific">Orchesella dallaii</name>
    <dbReference type="NCBI Taxonomy" id="48710"/>
    <lineage>
        <taxon>Eukaryota</taxon>
        <taxon>Metazoa</taxon>
        <taxon>Ecdysozoa</taxon>
        <taxon>Arthropoda</taxon>
        <taxon>Hexapoda</taxon>
        <taxon>Collembola</taxon>
        <taxon>Entomobryomorpha</taxon>
        <taxon>Entomobryoidea</taxon>
        <taxon>Orchesellidae</taxon>
        <taxon>Orchesellinae</taxon>
        <taxon>Orchesella</taxon>
    </lineage>
</organism>
<reference evidence="9 10" key="1">
    <citation type="submission" date="2024-08" db="EMBL/GenBank/DDBJ databases">
        <authorList>
            <person name="Cucini C."/>
            <person name="Frati F."/>
        </authorList>
    </citation>
    <scope>NUCLEOTIDE SEQUENCE [LARGE SCALE GENOMIC DNA]</scope>
</reference>
<dbReference type="InterPro" id="IPR043128">
    <property type="entry name" value="Rev_trsase/Diguanyl_cyclase"/>
</dbReference>
<dbReference type="InterPro" id="IPR050951">
    <property type="entry name" value="Retrovirus_Pol_polyprotein"/>
</dbReference>
<evidence type="ECO:0000313" key="10">
    <source>
        <dbReference type="Proteomes" id="UP001642540"/>
    </source>
</evidence>
<accession>A0ABP1RV57</accession>
<feature type="domain" description="Reverse transcriptase" evidence="7">
    <location>
        <begin position="195"/>
        <end position="374"/>
    </location>
</feature>
<name>A0ABP1RV57_9HEXA</name>
<gene>
    <name evidence="9" type="ORF">ODALV1_LOCUS26495</name>
</gene>
<dbReference type="PROSITE" id="PS50994">
    <property type="entry name" value="INTEGRASE"/>
    <property type="match status" value="1"/>
</dbReference>
<dbReference type="CDD" id="cd01647">
    <property type="entry name" value="RT_LTR"/>
    <property type="match status" value="1"/>
</dbReference>
<dbReference type="SUPFAM" id="SSF53098">
    <property type="entry name" value="Ribonuclease H-like"/>
    <property type="match status" value="1"/>
</dbReference>
<proteinExistence type="predicted"/>
<keyword evidence="10" id="KW-1185">Reference proteome</keyword>
<evidence type="ECO:0000256" key="2">
    <source>
        <dbReference type="ARBA" id="ARBA00022679"/>
    </source>
</evidence>
<evidence type="ECO:0000256" key="3">
    <source>
        <dbReference type="ARBA" id="ARBA00022695"/>
    </source>
</evidence>
<dbReference type="Gene3D" id="1.10.340.70">
    <property type="match status" value="1"/>
</dbReference>
<dbReference type="InterPro" id="IPR041577">
    <property type="entry name" value="RT_RNaseH_2"/>
</dbReference>
<evidence type="ECO:0000259" key="7">
    <source>
        <dbReference type="PROSITE" id="PS50878"/>
    </source>
</evidence>
<dbReference type="Proteomes" id="UP001642540">
    <property type="component" value="Unassembled WGS sequence"/>
</dbReference>
<dbReference type="InterPro" id="IPR043502">
    <property type="entry name" value="DNA/RNA_pol_sf"/>
</dbReference>
<keyword evidence="3" id="KW-0548">Nucleotidyltransferase</keyword>
<dbReference type="Gene3D" id="3.10.10.10">
    <property type="entry name" value="HIV Type 1 Reverse Transcriptase, subunit A, domain 1"/>
    <property type="match status" value="1"/>
</dbReference>
<dbReference type="EC" id="2.7.7.49" evidence="1"/>
<dbReference type="Pfam" id="PF17921">
    <property type="entry name" value="Integrase_H2C2"/>
    <property type="match status" value="1"/>
</dbReference>
<evidence type="ECO:0000259" key="8">
    <source>
        <dbReference type="PROSITE" id="PS50994"/>
    </source>
</evidence>
<protein>
    <recommendedName>
        <fullName evidence="1">RNA-directed DNA polymerase</fullName>
        <ecNumber evidence="1">2.7.7.49</ecNumber>
    </recommendedName>
</protein>
<dbReference type="Pfam" id="PF00665">
    <property type="entry name" value="rve"/>
    <property type="match status" value="1"/>
</dbReference>
<dbReference type="SUPFAM" id="SSF56672">
    <property type="entry name" value="DNA/RNA polymerases"/>
    <property type="match status" value="1"/>
</dbReference>